<dbReference type="GO" id="GO:0003723">
    <property type="term" value="F:RNA binding"/>
    <property type="evidence" value="ECO:0007669"/>
    <property type="project" value="TreeGrafter"/>
</dbReference>
<organism evidence="7">
    <name type="scientific">viral metagenome</name>
    <dbReference type="NCBI Taxonomy" id="1070528"/>
    <lineage>
        <taxon>unclassified sequences</taxon>
        <taxon>metagenomes</taxon>
        <taxon>organismal metagenomes</taxon>
    </lineage>
</organism>
<dbReference type="Pfam" id="PF17846">
    <property type="entry name" value="XRN_M"/>
    <property type="match status" value="1"/>
</dbReference>
<keyword evidence="3" id="KW-0269">Exonuclease</keyword>
<dbReference type="GO" id="GO:0004534">
    <property type="term" value="F:5'-3' RNA exonuclease activity"/>
    <property type="evidence" value="ECO:0007669"/>
    <property type="project" value="TreeGrafter"/>
</dbReference>
<dbReference type="EMBL" id="MN739412">
    <property type="protein sequence ID" value="QHT03520.1"/>
    <property type="molecule type" value="Genomic_DNA"/>
</dbReference>
<dbReference type="PANTHER" id="PTHR12341">
    <property type="entry name" value="5'-&gt;3' EXORIBONUCLEASE"/>
    <property type="match status" value="1"/>
</dbReference>
<dbReference type="InterPro" id="IPR027073">
    <property type="entry name" value="5_3_exoribonuclease"/>
</dbReference>
<evidence type="ECO:0000256" key="3">
    <source>
        <dbReference type="ARBA" id="ARBA00022839"/>
    </source>
</evidence>
<evidence type="ECO:0008006" key="8">
    <source>
        <dbReference type="Google" id="ProtNLM"/>
    </source>
</evidence>
<evidence type="ECO:0000256" key="2">
    <source>
        <dbReference type="ARBA" id="ARBA00022801"/>
    </source>
</evidence>
<proteinExistence type="inferred from homology"/>
<evidence type="ECO:0000259" key="5">
    <source>
        <dbReference type="Pfam" id="PF03159"/>
    </source>
</evidence>
<protein>
    <recommendedName>
        <fullName evidence="8">Xrn1 N-terminal domain-containing protein</fullName>
    </recommendedName>
</protein>
<feature type="domain" description="Xrn1 helical" evidence="6">
    <location>
        <begin position="392"/>
        <end position="509"/>
    </location>
</feature>
<reference evidence="7" key="1">
    <citation type="journal article" date="2020" name="Nature">
        <title>Giant virus diversity and host interactions through global metagenomics.</title>
        <authorList>
            <person name="Schulz F."/>
            <person name="Roux S."/>
            <person name="Paez-Espino D."/>
            <person name="Jungbluth S."/>
            <person name="Walsh D.A."/>
            <person name="Denef V.J."/>
            <person name="McMahon K.D."/>
            <person name="Konstantinidis K.T."/>
            <person name="Eloe-Fadrosh E.A."/>
            <person name="Kyrpides N.C."/>
            <person name="Woyke T."/>
        </authorList>
    </citation>
    <scope>NUCLEOTIDE SEQUENCE</scope>
    <source>
        <strain evidence="7">GVMAG-M-3300021079-18</strain>
    </source>
</reference>
<keyword evidence="1" id="KW-0540">Nuclease</keyword>
<dbReference type="InterPro" id="IPR041412">
    <property type="entry name" value="Xrn1_helical"/>
</dbReference>
<accession>A0A6C0CI16</accession>
<dbReference type="Gene3D" id="3.40.50.12390">
    <property type="match status" value="1"/>
</dbReference>
<dbReference type="GO" id="GO:0000956">
    <property type="term" value="P:nuclear-transcribed mRNA catabolic process"/>
    <property type="evidence" value="ECO:0007669"/>
    <property type="project" value="TreeGrafter"/>
</dbReference>
<evidence type="ECO:0000313" key="7">
    <source>
        <dbReference type="EMBL" id="QHT03520.1"/>
    </source>
</evidence>
<dbReference type="GO" id="GO:0005634">
    <property type="term" value="C:nucleus"/>
    <property type="evidence" value="ECO:0007669"/>
    <property type="project" value="TreeGrafter"/>
</dbReference>
<name>A0A6C0CI16_9ZZZZ</name>
<feature type="domain" description="Xrn1 N-terminal" evidence="5">
    <location>
        <begin position="1"/>
        <end position="112"/>
    </location>
</feature>
<dbReference type="AlphaFoldDB" id="A0A6C0CI16"/>
<evidence type="ECO:0000259" key="6">
    <source>
        <dbReference type="Pfam" id="PF17846"/>
    </source>
</evidence>
<sequence>MGVKKYQQWVRQRFRDYHSHELGRLLVTKRGSRKVRRLFLDLNAIIHTAVNIVYDGIVDDFDSYWGDVVIELTAEIIAIMEIVNPVYLMYLGADGTVSKAKMLQQRQRSYRVMPKEDQFSRNNVKPGTEFMATLSHSLRESLKAALNKRKKDGDFTPAAVEFSDASIPGEGEHKILARMKSATKEGDSQKMVDVIFSPDSDLHFLLMLNVPAGDHAIIMRQVHKVEEEESKYEYFYVTEIRSKMDLGIHTPMGFSKISSRNDFALISCFAGNDFLPALPFFKYGDGDVFDAILSAHSAAFKAFQSSDYVYDNWENLLKYLITLSEKEEGFLLKTSNAMTSQSSEFYDGENDRRSGAIELATGSGNKGEPKFETSFFDSKYNRQITGTYHHVNQLQIEELDYDYIDEMCHAYLEGLVWVVQYYRTQGKGVNLNWAYTYHYAPNLTDLISYLKRHEVPAWKRTPLLTSVIEVPFTPVEQLLAILRPEDLHLVPNIARTLFLNKMPSLYPEKVLFDYTLIPFGREHDAIVLINFPDMLSIRALFQAIEDDPSVKARNKTHNIVKIWKK</sequence>
<keyword evidence="2" id="KW-0378">Hydrolase</keyword>
<comment type="similarity">
    <text evidence="4">Belongs to the 5'-3' exonuclease family.</text>
</comment>
<feature type="domain" description="Xrn1 N-terminal" evidence="5">
    <location>
        <begin position="114"/>
        <end position="208"/>
    </location>
</feature>
<dbReference type="PANTHER" id="PTHR12341:SF7">
    <property type="entry name" value="5'-3' EXORIBONUCLEASE 1"/>
    <property type="match status" value="1"/>
</dbReference>
<dbReference type="Pfam" id="PF03159">
    <property type="entry name" value="XRN_N"/>
    <property type="match status" value="2"/>
</dbReference>
<dbReference type="InterPro" id="IPR004859">
    <property type="entry name" value="Xrn1_N"/>
</dbReference>
<evidence type="ECO:0000256" key="1">
    <source>
        <dbReference type="ARBA" id="ARBA00022722"/>
    </source>
</evidence>
<evidence type="ECO:0000256" key="4">
    <source>
        <dbReference type="ARBA" id="ARBA00038299"/>
    </source>
</evidence>